<sequence>MSADHYRIVFDGELEPGMSADTVKSNLARLFKSDADKVERLFSRGSVNIKRNLSALEADRYLEALLRAGARARKEPEASKGLTLSLIDDASTLSSEPSTTADQMECPKCGHSQPTAIQCGSCGVVIQKYLARQAQQAEALKQGEILAAAQPYAPPRAQVGEPTPEYGELKVFTVQGRIGRLRYLAWSMALMAAVLGLFLIASMASAVSEILGWILIGVVGLGFLFISTQICVQRLHDIGWSGWLILLNLVPIVGNLFSLAMLLMPGNDGMNRFGPPQPPNSRAVKILASLWLLVPVIGILAAIALPAYQQM</sequence>
<gene>
    <name evidence="2" type="ORF">UF78_02925</name>
</gene>
<dbReference type="PATRIC" id="fig|316.101.peg.3588"/>
<feature type="transmembrane region" description="Helical" evidence="1">
    <location>
        <begin position="210"/>
        <end position="232"/>
    </location>
</feature>
<dbReference type="PANTHER" id="PTHR34980">
    <property type="entry name" value="INNER MEMBRANE PROTEIN-RELATED-RELATED"/>
    <property type="match status" value="1"/>
</dbReference>
<name>A0A0D9ATF2_STUST</name>
<dbReference type="Pfam" id="PF05656">
    <property type="entry name" value="DUF805"/>
    <property type="match status" value="1"/>
</dbReference>
<keyword evidence="1" id="KW-1133">Transmembrane helix</keyword>
<dbReference type="InterPro" id="IPR008523">
    <property type="entry name" value="DUF805"/>
</dbReference>
<dbReference type="EMBL" id="JYHV01000007">
    <property type="protein sequence ID" value="KJH84268.1"/>
    <property type="molecule type" value="Genomic_DNA"/>
</dbReference>
<reference evidence="2 3" key="1">
    <citation type="submission" date="2015-02" db="EMBL/GenBank/DDBJ databases">
        <title>Draft genome sequence of Pseudomonas stutzeri NT0128 isolated from wheat (Triticum turgidum) rhizosphere.</title>
        <authorList>
            <person name="Tovi N."/>
            <person name="Frenk S."/>
            <person name="Hadar Y."/>
            <person name="Minz D."/>
        </authorList>
    </citation>
    <scope>NUCLEOTIDE SEQUENCE [LARGE SCALE GENOMIC DNA]</scope>
    <source>
        <strain evidence="2 3">NT0128</strain>
    </source>
</reference>
<evidence type="ECO:0000256" key="1">
    <source>
        <dbReference type="SAM" id="Phobius"/>
    </source>
</evidence>
<proteinExistence type="predicted"/>
<dbReference type="RefSeq" id="WP_045160564.1">
    <property type="nucleotide sequence ID" value="NZ_JYHV01000007.1"/>
</dbReference>
<organism evidence="2 3">
    <name type="scientific">Stutzerimonas stutzeri</name>
    <name type="common">Pseudomonas stutzeri</name>
    <dbReference type="NCBI Taxonomy" id="316"/>
    <lineage>
        <taxon>Bacteria</taxon>
        <taxon>Pseudomonadati</taxon>
        <taxon>Pseudomonadota</taxon>
        <taxon>Gammaproteobacteria</taxon>
        <taxon>Pseudomonadales</taxon>
        <taxon>Pseudomonadaceae</taxon>
        <taxon>Stutzerimonas</taxon>
    </lineage>
</organism>
<dbReference type="GO" id="GO:0005886">
    <property type="term" value="C:plasma membrane"/>
    <property type="evidence" value="ECO:0007669"/>
    <property type="project" value="TreeGrafter"/>
</dbReference>
<evidence type="ECO:0000313" key="3">
    <source>
        <dbReference type="Proteomes" id="UP000032487"/>
    </source>
</evidence>
<comment type="caution">
    <text evidence="2">The sequence shown here is derived from an EMBL/GenBank/DDBJ whole genome shotgun (WGS) entry which is preliminary data.</text>
</comment>
<feature type="transmembrane region" description="Helical" evidence="1">
    <location>
        <begin position="183"/>
        <end position="204"/>
    </location>
</feature>
<evidence type="ECO:0000313" key="2">
    <source>
        <dbReference type="EMBL" id="KJH84268.1"/>
    </source>
</evidence>
<feature type="transmembrane region" description="Helical" evidence="1">
    <location>
        <begin position="244"/>
        <end position="266"/>
    </location>
</feature>
<dbReference type="AlphaFoldDB" id="A0A0D9ATF2"/>
<dbReference type="OrthoDB" id="9812349at2"/>
<dbReference type="PANTHER" id="PTHR34980:SF3">
    <property type="entry name" value="BLR8105 PROTEIN"/>
    <property type="match status" value="1"/>
</dbReference>
<accession>A0A0D9ATF2</accession>
<dbReference type="Proteomes" id="UP000032487">
    <property type="component" value="Unassembled WGS sequence"/>
</dbReference>
<keyword evidence="1" id="KW-0472">Membrane</keyword>
<keyword evidence="1" id="KW-0812">Transmembrane</keyword>
<protein>
    <submittedName>
        <fullName evidence="2">Membrane protein</fullName>
    </submittedName>
</protein>
<feature type="transmembrane region" description="Helical" evidence="1">
    <location>
        <begin position="286"/>
        <end position="308"/>
    </location>
</feature>